<dbReference type="InterPro" id="IPR010667">
    <property type="entry name" value="Phage_T4_Gp19"/>
</dbReference>
<dbReference type="RefSeq" id="WP_062604476.1">
    <property type="nucleotide sequence ID" value="NZ_FCOX02000008.1"/>
</dbReference>
<evidence type="ECO:0000313" key="1">
    <source>
        <dbReference type="EMBL" id="SAK63059.1"/>
    </source>
</evidence>
<sequence length="152" mass="16704">MSLDVRGADSLYSGFLYSVTLKNAPEPVAGFNEVSGLTIETEVETLREGGVNDREHQLAGATKYPSRLVLKRGIGDLAHLWHWYAGILGARIERRDVTITMLTREGKPGIKWVFLEACPVKWTGPELRANTSAVAFESIELVHRGVDLGAGR</sequence>
<dbReference type="EMBL" id="FCOX02000008">
    <property type="protein sequence ID" value="SAK63059.1"/>
    <property type="molecule type" value="Genomic_DNA"/>
</dbReference>
<dbReference type="PANTHER" id="PTHR38009:SF1">
    <property type="entry name" value="CONSERVED HYPOTHETICAL PHAGE TAIL PROTEIN"/>
    <property type="match status" value="1"/>
</dbReference>
<dbReference type="GO" id="GO:0005198">
    <property type="term" value="F:structural molecule activity"/>
    <property type="evidence" value="ECO:0007669"/>
    <property type="project" value="InterPro"/>
</dbReference>
<reference evidence="1" key="1">
    <citation type="submission" date="2016-01" db="EMBL/GenBank/DDBJ databases">
        <authorList>
            <person name="Peeters C."/>
        </authorList>
    </citation>
    <scope>NUCLEOTIDE SEQUENCE</scope>
    <source>
        <strain evidence="1">LMG 29321</strain>
    </source>
</reference>
<proteinExistence type="predicted"/>
<organism evidence="1 2">
    <name type="scientific">Caballeronia calidae</name>
    <dbReference type="NCBI Taxonomy" id="1777139"/>
    <lineage>
        <taxon>Bacteria</taxon>
        <taxon>Pseudomonadati</taxon>
        <taxon>Pseudomonadota</taxon>
        <taxon>Betaproteobacteria</taxon>
        <taxon>Burkholderiales</taxon>
        <taxon>Burkholderiaceae</taxon>
        <taxon>Caballeronia</taxon>
    </lineage>
</organism>
<dbReference type="PANTHER" id="PTHR38009">
    <property type="entry name" value="CONSERVED HYPOTHETICAL PHAGE TAIL PROTEIN"/>
    <property type="match status" value="1"/>
</dbReference>
<accession>A0A158AZB7</accession>
<dbReference type="Proteomes" id="UP000071859">
    <property type="component" value="Unassembled WGS sequence"/>
</dbReference>
<comment type="caution">
    <text evidence="1">The sequence shown here is derived from an EMBL/GenBank/DDBJ whole genome shotgun (WGS) entry which is preliminary data.</text>
</comment>
<keyword evidence="2" id="KW-1185">Reference proteome</keyword>
<dbReference type="AlphaFoldDB" id="A0A158AZB7"/>
<protein>
    <submittedName>
        <fullName evidence="1">T4-like virus tail tube protein gp19</fullName>
    </submittedName>
</protein>
<evidence type="ECO:0000313" key="2">
    <source>
        <dbReference type="Proteomes" id="UP000071859"/>
    </source>
</evidence>
<dbReference type="Pfam" id="PF06841">
    <property type="entry name" value="Phage_T4_gp19"/>
    <property type="match status" value="1"/>
</dbReference>
<dbReference type="OrthoDB" id="9799891at2"/>
<dbReference type="NCBIfam" id="TIGR02241">
    <property type="entry name" value="conserved hypothetical phage tail region protein"/>
    <property type="match status" value="1"/>
</dbReference>
<gene>
    <name evidence="1" type="ORF">AWB78_02110</name>
</gene>
<name>A0A158AZB7_9BURK</name>
<dbReference type="InterPro" id="IPR011747">
    <property type="entry name" value="CHP02241"/>
</dbReference>